<name>A0A269XLS8_9LACO</name>
<dbReference type="EMBL" id="NCXI01000302">
    <property type="protein sequence ID" value="PAK74334.1"/>
    <property type="molecule type" value="Genomic_DNA"/>
</dbReference>
<dbReference type="Pfam" id="PF03176">
    <property type="entry name" value="MMPL"/>
    <property type="match status" value="1"/>
</dbReference>
<evidence type="ECO:0000313" key="9">
    <source>
        <dbReference type="Proteomes" id="UP000216802"/>
    </source>
</evidence>
<dbReference type="AlphaFoldDB" id="A0A269XLS8"/>
<feature type="transmembrane region" description="Helical" evidence="6">
    <location>
        <begin position="34"/>
        <end position="62"/>
    </location>
</feature>
<protein>
    <recommendedName>
        <fullName evidence="7">SSD domain-containing protein</fullName>
    </recommendedName>
</protein>
<feature type="non-terminal residue" evidence="8">
    <location>
        <position position="1"/>
    </location>
</feature>
<organism evidence="8 9">
    <name type="scientific">Lentilactobacillus parakefiri</name>
    <dbReference type="NCBI Taxonomy" id="152332"/>
    <lineage>
        <taxon>Bacteria</taxon>
        <taxon>Bacillati</taxon>
        <taxon>Bacillota</taxon>
        <taxon>Bacilli</taxon>
        <taxon>Lactobacillales</taxon>
        <taxon>Lactobacillaceae</taxon>
        <taxon>Lentilactobacillus</taxon>
    </lineage>
</organism>
<evidence type="ECO:0000256" key="2">
    <source>
        <dbReference type="ARBA" id="ARBA00022475"/>
    </source>
</evidence>
<dbReference type="Proteomes" id="UP000216802">
    <property type="component" value="Unassembled WGS sequence"/>
</dbReference>
<comment type="caution">
    <text evidence="8">The sequence shown here is derived from an EMBL/GenBank/DDBJ whole genome shotgun (WGS) entry which is preliminary data.</text>
</comment>
<keyword evidence="5 6" id="KW-0472">Membrane</keyword>
<dbReference type="InterPro" id="IPR000731">
    <property type="entry name" value="SSD"/>
</dbReference>
<dbReference type="GO" id="GO:0005886">
    <property type="term" value="C:plasma membrane"/>
    <property type="evidence" value="ECO:0007669"/>
    <property type="project" value="UniProtKB-SubCell"/>
</dbReference>
<feature type="transmembrane region" description="Helical" evidence="6">
    <location>
        <begin position="6"/>
        <end position="22"/>
    </location>
</feature>
<evidence type="ECO:0000256" key="1">
    <source>
        <dbReference type="ARBA" id="ARBA00004651"/>
    </source>
</evidence>
<dbReference type="InterPro" id="IPR050545">
    <property type="entry name" value="Mycobact_MmpL"/>
</dbReference>
<dbReference type="InterPro" id="IPR004869">
    <property type="entry name" value="MMPL_dom"/>
</dbReference>
<dbReference type="PROSITE" id="PS50156">
    <property type="entry name" value="SSD"/>
    <property type="match status" value="1"/>
</dbReference>
<comment type="subcellular location">
    <subcellularLocation>
        <location evidence="1">Cell membrane</location>
        <topology evidence="1">Multi-pass membrane protein</topology>
    </subcellularLocation>
</comment>
<keyword evidence="3 6" id="KW-0812">Transmembrane</keyword>
<evidence type="ECO:0000313" key="8">
    <source>
        <dbReference type="EMBL" id="PAK74334.1"/>
    </source>
</evidence>
<sequence length="123" mass="13142">LAVMIGLAVGIDYSLFILFRYKEVRKRGLEPIEAIATAVGTAGSAVIFAGVTVMIAVCGLSLVGIDFLAIMGFASAISVLFAVLAALTLLPALISVFHKRIKIKDKPEKSKDPKDHPWAKFVV</sequence>
<keyword evidence="4 6" id="KW-1133">Transmembrane helix</keyword>
<dbReference type="Gene3D" id="1.20.1640.10">
    <property type="entry name" value="Multidrug efflux transporter AcrB transmembrane domain"/>
    <property type="match status" value="1"/>
</dbReference>
<evidence type="ECO:0000256" key="5">
    <source>
        <dbReference type="ARBA" id="ARBA00023136"/>
    </source>
</evidence>
<gene>
    <name evidence="8" type="ORF">B8W98_12425</name>
</gene>
<evidence type="ECO:0000256" key="4">
    <source>
        <dbReference type="ARBA" id="ARBA00022989"/>
    </source>
</evidence>
<feature type="non-terminal residue" evidence="8">
    <location>
        <position position="123"/>
    </location>
</feature>
<evidence type="ECO:0000256" key="6">
    <source>
        <dbReference type="SAM" id="Phobius"/>
    </source>
</evidence>
<feature type="transmembrane region" description="Helical" evidence="6">
    <location>
        <begin position="68"/>
        <end position="97"/>
    </location>
</feature>
<evidence type="ECO:0000256" key="3">
    <source>
        <dbReference type="ARBA" id="ARBA00022692"/>
    </source>
</evidence>
<dbReference type="PANTHER" id="PTHR33406">
    <property type="entry name" value="MEMBRANE PROTEIN MJ1562-RELATED"/>
    <property type="match status" value="1"/>
</dbReference>
<proteinExistence type="predicted"/>
<dbReference type="PANTHER" id="PTHR33406:SF13">
    <property type="entry name" value="MEMBRANE PROTEIN YDFJ"/>
    <property type="match status" value="1"/>
</dbReference>
<keyword evidence="2" id="KW-1003">Cell membrane</keyword>
<accession>A0A269XLS8</accession>
<feature type="domain" description="SSD" evidence="7">
    <location>
        <begin position="1"/>
        <end position="96"/>
    </location>
</feature>
<reference evidence="8 9" key="1">
    <citation type="submission" date="2017-04" db="EMBL/GenBank/DDBJ databases">
        <title>Kefir bacterial isolates.</title>
        <authorList>
            <person name="Kim Y."/>
            <person name="Blasche S."/>
            <person name="Patil K.R."/>
        </authorList>
    </citation>
    <scope>NUCLEOTIDE SEQUENCE [LARGE SCALE GENOMIC DNA]</scope>
    <source>
        <strain evidence="8 9">OG2</strain>
    </source>
</reference>
<dbReference type="RefSeq" id="WP_179286990.1">
    <property type="nucleotide sequence ID" value="NZ_NCXI01000302.1"/>
</dbReference>
<evidence type="ECO:0000259" key="7">
    <source>
        <dbReference type="PROSITE" id="PS50156"/>
    </source>
</evidence>
<dbReference type="SUPFAM" id="SSF82866">
    <property type="entry name" value="Multidrug efflux transporter AcrB transmembrane domain"/>
    <property type="match status" value="1"/>
</dbReference>